<dbReference type="GO" id="GO:0016020">
    <property type="term" value="C:membrane"/>
    <property type="evidence" value="ECO:0007669"/>
    <property type="project" value="UniProtKB-SubCell"/>
</dbReference>
<dbReference type="InterPro" id="IPR003439">
    <property type="entry name" value="ABC_transporter-like_ATP-bd"/>
</dbReference>
<dbReference type="AlphaFoldDB" id="A0A133PSY2"/>
<evidence type="ECO:0000256" key="7">
    <source>
        <dbReference type="ARBA" id="ARBA00023136"/>
    </source>
</evidence>
<gene>
    <name evidence="9" type="ORF">HMPREF3226_02825</name>
</gene>
<protein>
    <submittedName>
        <fullName evidence="9">ABC transporter, ATP-binding protein</fullName>
    </submittedName>
</protein>
<dbReference type="InterPro" id="IPR017871">
    <property type="entry name" value="ABC_transporter-like_CS"/>
</dbReference>
<keyword evidence="4" id="KW-0547">Nucleotide-binding</keyword>
<organism evidence="9 10">
    <name type="scientific">Prevotella corporis</name>
    <dbReference type="NCBI Taxonomy" id="28128"/>
    <lineage>
        <taxon>Bacteria</taxon>
        <taxon>Pseudomonadati</taxon>
        <taxon>Bacteroidota</taxon>
        <taxon>Bacteroidia</taxon>
        <taxon>Bacteroidales</taxon>
        <taxon>Prevotellaceae</taxon>
        <taxon>Prevotella</taxon>
    </lineage>
</organism>
<reference evidence="10" key="1">
    <citation type="submission" date="2016-01" db="EMBL/GenBank/DDBJ databases">
        <authorList>
            <person name="Mitreva M."/>
            <person name="Pepin K.H."/>
            <person name="Mihindukulasuriya K.A."/>
            <person name="Fulton R."/>
            <person name="Fronick C."/>
            <person name="O'Laughlin M."/>
            <person name="Miner T."/>
            <person name="Herter B."/>
            <person name="Rosa B.A."/>
            <person name="Cordes M."/>
            <person name="Tomlinson C."/>
            <person name="Wollam A."/>
            <person name="Palsikar V.B."/>
            <person name="Mardis E.R."/>
            <person name="Wilson R.K."/>
        </authorList>
    </citation>
    <scope>NUCLEOTIDE SEQUENCE [LARGE SCALE GENOMIC DNA]</scope>
    <source>
        <strain evidence="10">MJR7716</strain>
    </source>
</reference>
<name>A0A133PSY2_9BACT</name>
<keyword evidence="7" id="KW-0472">Membrane</keyword>
<dbReference type="PATRIC" id="fig|28128.5.peg.2912"/>
<dbReference type="PANTHER" id="PTHR43038">
    <property type="entry name" value="ATP-BINDING CASSETTE, SUB-FAMILY H, MEMBER 1"/>
    <property type="match status" value="1"/>
</dbReference>
<dbReference type="SUPFAM" id="SSF52540">
    <property type="entry name" value="P-loop containing nucleoside triphosphate hydrolases"/>
    <property type="match status" value="2"/>
</dbReference>
<dbReference type="Gene3D" id="3.40.50.300">
    <property type="entry name" value="P-loop containing nucleotide triphosphate hydrolases"/>
    <property type="match status" value="2"/>
</dbReference>
<dbReference type="PANTHER" id="PTHR43038:SF3">
    <property type="entry name" value="ABC TRANSPORTER G FAMILY MEMBER 20 ISOFORM X1"/>
    <property type="match status" value="1"/>
</dbReference>
<keyword evidence="6" id="KW-1133">Transmembrane helix</keyword>
<comment type="caution">
    <text evidence="9">The sequence shown here is derived from an EMBL/GenBank/DDBJ whole genome shotgun (WGS) entry which is preliminary data.</text>
</comment>
<evidence type="ECO:0000256" key="4">
    <source>
        <dbReference type="ARBA" id="ARBA00022741"/>
    </source>
</evidence>
<evidence type="ECO:0000256" key="1">
    <source>
        <dbReference type="ARBA" id="ARBA00004141"/>
    </source>
</evidence>
<keyword evidence="2" id="KW-0813">Transport</keyword>
<dbReference type="Pfam" id="PF00005">
    <property type="entry name" value="ABC_tran"/>
    <property type="match status" value="2"/>
</dbReference>
<dbReference type="PROSITE" id="PS50893">
    <property type="entry name" value="ABC_TRANSPORTER_2"/>
    <property type="match status" value="2"/>
</dbReference>
<dbReference type="PROSITE" id="PS00211">
    <property type="entry name" value="ABC_TRANSPORTER_1"/>
    <property type="match status" value="1"/>
</dbReference>
<evidence type="ECO:0000313" key="9">
    <source>
        <dbReference type="EMBL" id="KXA31974.1"/>
    </source>
</evidence>
<dbReference type="InterPro" id="IPR003593">
    <property type="entry name" value="AAA+_ATPase"/>
</dbReference>
<evidence type="ECO:0000256" key="6">
    <source>
        <dbReference type="ARBA" id="ARBA00022989"/>
    </source>
</evidence>
<keyword evidence="3" id="KW-0812">Transmembrane</keyword>
<feature type="domain" description="ABC transporter" evidence="8">
    <location>
        <begin position="273"/>
        <end position="502"/>
    </location>
</feature>
<dbReference type="InterPro" id="IPR027417">
    <property type="entry name" value="P-loop_NTPase"/>
</dbReference>
<dbReference type="STRING" id="28128.HMPREF3226_02825"/>
<dbReference type="eggNOG" id="COG1129">
    <property type="taxonomic scope" value="Bacteria"/>
</dbReference>
<proteinExistence type="predicted"/>
<evidence type="ECO:0000256" key="2">
    <source>
        <dbReference type="ARBA" id="ARBA00022448"/>
    </source>
</evidence>
<dbReference type="Proteomes" id="UP000070533">
    <property type="component" value="Unassembled WGS sequence"/>
</dbReference>
<evidence type="ECO:0000313" key="10">
    <source>
        <dbReference type="Proteomes" id="UP000070533"/>
    </source>
</evidence>
<evidence type="ECO:0000256" key="3">
    <source>
        <dbReference type="ARBA" id="ARBA00022692"/>
    </source>
</evidence>
<dbReference type="CDD" id="cd03230">
    <property type="entry name" value="ABC_DR_subfamily_A"/>
    <property type="match status" value="1"/>
</dbReference>
<feature type="domain" description="ABC transporter" evidence="8">
    <location>
        <begin position="32"/>
        <end position="259"/>
    </location>
</feature>
<dbReference type="GO" id="GO:0005524">
    <property type="term" value="F:ATP binding"/>
    <property type="evidence" value="ECO:0007669"/>
    <property type="project" value="UniProtKB-KW"/>
</dbReference>
<dbReference type="SMART" id="SM00382">
    <property type="entry name" value="AAA"/>
    <property type="match status" value="2"/>
</dbReference>
<dbReference type="FunFam" id="3.40.50.300:FF:000335">
    <property type="entry name" value="ATP binding cassette subfamily A member 5"/>
    <property type="match status" value="1"/>
</dbReference>
<evidence type="ECO:0000259" key="8">
    <source>
        <dbReference type="PROSITE" id="PS50893"/>
    </source>
</evidence>
<dbReference type="EMBL" id="LRQG01000263">
    <property type="protein sequence ID" value="KXA31974.1"/>
    <property type="molecule type" value="Genomic_DNA"/>
</dbReference>
<keyword evidence="10" id="KW-1185">Reference proteome</keyword>
<sequence length="511" mass="57053">MRRINKTIVHKLQYNSTSANETHLTHENEIEVSLSHVSKSYGDIGALKDVSFTVNKGEIFGLIGPDGSGKTTLFRIMTTLLLPDGGSAMVGGFDTVEQMTDVRRRVGYMPGRFSLYQDLTVEENLAFFATLFGTTISEGYDLIAPIYSQIEKFKDRKAGDLSGGMKQKLALSCALIHKPDVLFLDEPTTGVDPVSRKELWDMLRSLREVNITIVVSTPYLDEVRRCDRIAFIHEGEIKGIDTPDKTLEKFRNIFNPPPIERANADKTASENVIEVEHLVKAFGTFRAVNDISFTVKKGEIFGFLGANGAGKSTAMHMLTGLSQPTSGKGSVGGYDISTEYEQIKRNIGYMSQKFSLYEDLTVSENIRLFASIYGMGKREIAQKTEEMLTRINFADHKDDIVASLPLGWKQKLAFSVSIFHEPDVVFLDEPTGGIDPATRRQFWELIYEAAERGITVFVTTHYMDEAEYCDRISIMVDGRISAMGTPDELKARFGKKSMAEVFVELASRSKI</sequence>
<dbReference type="GO" id="GO:0016887">
    <property type="term" value="F:ATP hydrolysis activity"/>
    <property type="evidence" value="ECO:0007669"/>
    <property type="project" value="InterPro"/>
</dbReference>
<keyword evidence="5 9" id="KW-0067">ATP-binding</keyword>
<accession>A0A133PSY2</accession>
<comment type="subcellular location">
    <subcellularLocation>
        <location evidence="1">Membrane</location>
        <topology evidence="1">Multi-pass membrane protein</topology>
    </subcellularLocation>
</comment>
<evidence type="ECO:0000256" key="5">
    <source>
        <dbReference type="ARBA" id="ARBA00022840"/>
    </source>
</evidence>